<keyword evidence="2" id="KW-0067">ATP-binding</keyword>
<evidence type="ECO:0000256" key="2">
    <source>
        <dbReference type="ARBA" id="ARBA00022840"/>
    </source>
</evidence>
<dbReference type="PANTHER" id="PTHR45644">
    <property type="entry name" value="AAA ATPASE, PUTATIVE (AFU_ORTHOLOGUE AFUA_2G12920)-RELATED-RELATED"/>
    <property type="match status" value="1"/>
</dbReference>
<dbReference type="SUPFAM" id="SSF52540">
    <property type="entry name" value="P-loop containing nucleoside triphosphate hydrolases"/>
    <property type="match status" value="1"/>
</dbReference>
<evidence type="ECO:0000256" key="1">
    <source>
        <dbReference type="ARBA" id="ARBA00022741"/>
    </source>
</evidence>
<organism evidence="4">
    <name type="scientific">Nicotiana tabacum</name>
    <name type="common">Common tobacco</name>
    <dbReference type="NCBI Taxonomy" id="4097"/>
    <lineage>
        <taxon>Eukaryota</taxon>
        <taxon>Viridiplantae</taxon>
        <taxon>Streptophyta</taxon>
        <taxon>Embryophyta</taxon>
        <taxon>Tracheophyta</taxon>
        <taxon>Spermatophyta</taxon>
        <taxon>Magnoliopsida</taxon>
        <taxon>eudicotyledons</taxon>
        <taxon>Gunneridae</taxon>
        <taxon>Pentapetalae</taxon>
        <taxon>asterids</taxon>
        <taxon>lamiids</taxon>
        <taxon>Solanales</taxon>
        <taxon>Solanaceae</taxon>
        <taxon>Nicotianoideae</taxon>
        <taxon>Nicotianeae</taxon>
        <taxon>Nicotiana</taxon>
    </lineage>
</organism>
<sequence length="135" mass="15175">MVLAATNRPTDLDEAILRRFSQSFEIGKPSLSDRTKIFKVVLKGERIEDNVDFDRLAGLCEGYTGSDILEACKLAAFIPLREYLHDEKKGKQSQAPRPLSQSDLETALAQSKKTKITARKPAVVSFRLDDYEDLD</sequence>
<name>A0A1S3XJM4_TOBAC</name>
<dbReference type="InterPro" id="IPR041569">
    <property type="entry name" value="AAA_lid_3"/>
</dbReference>
<dbReference type="SMR" id="A0A1S3XJM4"/>
<dbReference type="Gene3D" id="1.10.8.60">
    <property type="match status" value="1"/>
</dbReference>
<dbReference type="InterPro" id="IPR051701">
    <property type="entry name" value="Mito_OM_Translocase_MSP1"/>
</dbReference>
<proteinExistence type="predicted"/>
<feature type="domain" description="AAA ATPase AAA+ lid" evidence="3">
    <location>
        <begin position="50"/>
        <end position="85"/>
    </location>
</feature>
<gene>
    <name evidence="4" type="primary">LOC107765711</name>
</gene>
<dbReference type="RefSeq" id="XP_016439872.1">
    <property type="nucleotide sequence ID" value="XM_016584386.1"/>
</dbReference>
<dbReference type="GO" id="GO:0005524">
    <property type="term" value="F:ATP binding"/>
    <property type="evidence" value="ECO:0007669"/>
    <property type="project" value="UniProtKB-KW"/>
</dbReference>
<dbReference type="Pfam" id="PF17862">
    <property type="entry name" value="AAA_lid_3"/>
    <property type="match status" value="1"/>
</dbReference>
<dbReference type="InterPro" id="IPR027417">
    <property type="entry name" value="P-loop_NTPase"/>
</dbReference>
<evidence type="ECO:0000259" key="3">
    <source>
        <dbReference type="Pfam" id="PF17862"/>
    </source>
</evidence>
<dbReference type="STRING" id="4097.A0A1S3XJM4"/>
<keyword evidence="1" id="KW-0547">Nucleotide-binding</keyword>
<accession>A0A1S3XJM4</accession>
<reference evidence="4" key="1">
    <citation type="submission" date="2025-08" db="UniProtKB">
        <authorList>
            <consortium name="RefSeq"/>
        </authorList>
    </citation>
    <scope>IDENTIFICATION</scope>
</reference>
<dbReference type="PANTHER" id="PTHR45644:SF31">
    <property type="entry name" value="ATPASE FAMILY AAA DOMAIN-CONTAINING PROTEIN 1-LIKE"/>
    <property type="match status" value="1"/>
</dbReference>
<protein>
    <submittedName>
        <fullName evidence="4">ATPase family AAA domain-containing protein 1-B-like</fullName>
    </submittedName>
</protein>
<evidence type="ECO:0000313" key="4">
    <source>
        <dbReference type="RefSeq" id="XP_016439872.1"/>
    </source>
</evidence>
<dbReference type="Gene3D" id="3.40.50.300">
    <property type="entry name" value="P-loop containing nucleotide triphosphate hydrolases"/>
    <property type="match status" value="1"/>
</dbReference>
<dbReference type="PaxDb" id="4097-A0A1S3XJM4"/>
<dbReference type="OMA" id="PGNARIM"/>
<dbReference type="OrthoDB" id="1216030at2759"/>
<dbReference type="KEGG" id="nta:107765711"/>
<dbReference type="AlphaFoldDB" id="A0A1S3XJM4"/>